<feature type="domain" description="Thiamine pyrophosphate enzyme N-terminal TPP-binding" evidence="17">
    <location>
        <begin position="9"/>
        <end position="112"/>
    </location>
</feature>
<comment type="similarity">
    <text evidence="5 14">Belongs to the TPP enzyme family.</text>
</comment>
<comment type="cofactor">
    <cofactor evidence="13">
        <name>Mg(2+)</name>
        <dbReference type="ChEBI" id="CHEBI:18420"/>
    </cofactor>
    <text evidence="13">Binds 1 Mg(2+) per subunit.</text>
</comment>
<dbReference type="GO" id="GO:0000287">
    <property type="term" value="F:magnesium ion binding"/>
    <property type="evidence" value="ECO:0007669"/>
    <property type="project" value="InterPro"/>
</dbReference>
<evidence type="ECO:0000256" key="10">
    <source>
        <dbReference type="ARBA" id="ARBA00022842"/>
    </source>
</evidence>
<evidence type="ECO:0000256" key="1">
    <source>
        <dbReference type="ARBA" id="ARBA00001041"/>
    </source>
</evidence>
<sequence>MNRLSKQYTVSAYLLDRLHELGIEHIFGVPGDYNLAFLDDVIAHKNLEWIGNCNELNAAYAADGYARIKGVAALITTFGVGELSAINGIAGSYAENVPVIKITGTPTTNVMENGELVHHTLGDGKFDHFSNMYREITVAQTNLTPEHAAEEIDRVLRACWNEKRPVHINLPIDVHNKPINKPTEPLLNNPILSNKEALNKMLLHATSKINSAKKPVILADFEVDRFHAKEYLHQFVEKTGFPIATLSMGKGIFPEKHPQFIGVYTGDVSSAYLRKRIDESECIISIGVKLTDTITGGFTQGFTKEQVIEIHPYTVKIIDKKYGPVIMKDVLQHLSDSIEPLNVEALEIKPFISESLSITEEFNPKAQIVTQKRFWQQMYHFLKENDVLIAEQGTPFFGSAAIPLPNNTTYVGQPLWGSIGYTLPALLGTQLADLSRRNILIIGDGSFQLTVQELSTMLRHNLKPIIFLINNNGYTVERAIHGQNQPYNDIQMWKYDKLTNVFGSEEKSLTFKVENETALAEVLTKITINTDRLIFIEVVMSQGDQPELLAKLGKRFGMQNS</sequence>
<comment type="catalytic activity">
    <reaction evidence="1">
        <text>a 2-oxocarboxylate + H(+) = an aldehyde + CO2</text>
        <dbReference type="Rhea" id="RHEA:11628"/>
        <dbReference type="ChEBI" id="CHEBI:15378"/>
        <dbReference type="ChEBI" id="CHEBI:16526"/>
        <dbReference type="ChEBI" id="CHEBI:17478"/>
        <dbReference type="ChEBI" id="CHEBI:35179"/>
        <dbReference type="EC" id="4.1.1.1"/>
    </reaction>
</comment>
<dbReference type="InterPro" id="IPR029035">
    <property type="entry name" value="DHS-like_NAD/FAD-binding_dom"/>
</dbReference>
<dbReference type="InterPro" id="IPR047214">
    <property type="entry name" value="TPP_PDC_IPDC"/>
</dbReference>
<dbReference type="PIRSF" id="PIRSF036565">
    <property type="entry name" value="Pyruvt_ip_decrb"/>
    <property type="match status" value="1"/>
</dbReference>
<feature type="domain" description="Thiamine pyrophosphate enzyme central" evidence="15">
    <location>
        <begin position="205"/>
        <end position="317"/>
    </location>
</feature>
<dbReference type="Gene3D" id="3.40.50.970">
    <property type="match status" value="2"/>
</dbReference>
<feature type="binding site" evidence="13">
    <location>
        <position position="444"/>
    </location>
    <ligand>
        <name>Mg(2+)</name>
        <dbReference type="ChEBI" id="CHEBI:18420"/>
    </ligand>
</feature>
<dbReference type="GO" id="GO:0030976">
    <property type="term" value="F:thiamine pyrophosphate binding"/>
    <property type="evidence" value="ECO:0007669"/>
    <property type="project" value="InterPro"/>
</dbReference>
<evidence type="ECO:0000256" key="5">
    <source>
        <dbReference type="ARBA" id="ARBA00007812"/>
    </source>
</evidence>
<dbReference type="InterPro" id="IPR047213">
    <property type="entry name" value="TPP_PYR_PDC_IPDC-like"/>
</dbReference>
<feature type="domain" description="Thiamine pyrophosphate enzyme TPP-binding" evidence="16">
    <location>
        <begin position="403"/>
        <end position="538"/>
    </location>
</feature>
<accession>A0A2A7HPZ7</accession>
<evidence type="ECO:0000256" key="12">
    <source>
        <dbReference type="ARBA" id="ARBA00023239"/>
    </source>
</evidence>
<dbReference type="InterPro" id="IPR012001">
    <property type="entry name" value="Thiamin_PyroP_enz_TPP-bd_dom"/>
</dbReference>
<dbReference type="Pfam" id="PF02775">
    <property type="entry name" value="TPP_enzyme_C"/>
    <property type="match status" value="1"/>
</dbReference>
<dbReference type="CDD" id="cd02005">
    <property type="entry name" value="TPP_PDC_IPDC"/>
    <property type="match status" value="1"/>
</dbReference>
<keyword evidence="8 13" id="KW-0479">Metal-binding</keyword>
<dbReference type="GO" id="GO:0004737">
    <property type="term" value="F:pyruvate decarboxylase activity"/>
    <property type="evidence" value="ECO:0007669"/>
    <property type="project" value="UniProtKB-EC"/>
</dbReference>
<dbReference type="EC" id="4.1.1.1" evidence="6"/>
<dbReference type="AlphaFoldDB" id="A0A2A7HPZ7"/>
<dbReference type="EMBL" id="NVLK01000085">
    <property type="protein sequence ID" value="PEC19017.1"/>
    <property type="molecule type" value="Genomic_DNA"/>
</dbReference>
<comment type="function">
    <text evidence="4">Decarboxylates branched-chain and aromatic alpha-keto acids to aldehydes.</text>
</comment>
<proteinExistence type="inferred from homology"/>
<dbReference type="SUPFAM" id="SSF52518">
    <property type="entry name" value="Thiamin diphosphate-binding fold (THDP-binding)"/>
    <property type="match status" value="2"/>
</dbReference>
<dbReference type="SUPFAM" id="SSF52467">
    <property type="entry name" value="DHS-like NAD/FAD-binding domain"/>
    <property type="match status" value="1"/>
</dbReference>
<evidence type="ECO:0000256" key="9">
    <source>
        <dbReference type="ARBA" id="ARBA00022793"/>
    </source>
</evidence>
<dbReference type="InterPro" id="IPR029061">
    <property type="entry name" value="THDP-binding"/>
</dbReference>
<keyword evidence="10 13" id="KW-0460">Magnesium</keyword>
<keyword evidence="9" id="KW-0210">Decarboxylase</keyword>
<evidence type="ECO:0000259" key="15">
    <source>
        <dbReference type="Pfam" id="PF00205"/>
    </source>
</evidence>
<evidence type="ECO:0000259" key="17">
    <source>
        <dbReference type="Pfam" id="PF02776"/>
    </source>
</evidence>
<gene>
    <name evidence="18" type="ORF">COM96_27300</name>
</gene>
<name>A0A2A7HPZ7_BACCE</name>
<evidence type="ECO:0000256" key="11">
    <source>
        <dbReference type="ARBA" id="ARBA00023052"/>
    </source>
</evidence>
<evidence type="ECO:0000256" key="8">
    <source>
        <dbReference type="ARBA" id="ARBA00022723"/>
    </source>
</evidence>
<comment type="cofactor">
    <cofactor evidence="2">
        <name>a metal cation</name>
        <dbReference type="ChEBI" id="CHEBI:25213"/>
    </cofactor>
</comment>
<comment type="caution">
    <text evidence="18">The sequence shown here is derived from an EMBL/GenBank/DDBJ whole genome shotgun (WGS) entry which is preliminary data.</text>
</comment>
<dbReference type="GO" id="GO:0000949">
    <property type="term" value="P:aromatic amino acid family catabolic process to alcohol via Ehrlich pathway"/>
    <property type="evidence" value="ECO:0007669"/>
    <property type="project" value="TreeGrafter"/>
</dbReference>
<dbReference type="Pfam" id="PF02776">
    <property type="entry name" value="TPP_enzyme_N"/>
    <property type="match status" value="1"/>
</dbReference>
<dbReference type="InterPro" id="IPR011766">
    <property type="entry name" value="TPP_enzyme_TPP-bd"/>
</dbReference>
<dbReference type="PANTHER" id="PTHR43452:SF30">
    <property type="entry name" value="PYRUVATE DECARBOXYLASE ISOZYME 1-RELATED"/>
    <property type="match status" value="1"/>
</dbReference>
<dbReference type="CDD" id="cd07038">
    <property type="entry name" value="TPP_PYR_PDC_IPDC_like"/>
    <property type="match status" value="1"/>
</dbReference>
<evidence type="ECO:0000256" key="4">
    <source>
        <dbReference type="ARBA" id="ARBA00002938"/>
    </source>
</evidence>
<dbReference type="GO" id="GO:0005829">
    <property type="term" value="C:cytosol"/>
    <property type="evidence" value="ECO:0007669"/>
    <property type="project" value="TreeGrafter"/>
</dbReference>
<feature type="binding site" evidence="13">
    <location>
        <position position="473"/>
    </location>
    <ligand>
        <name>Mg(2+)</name>
        <dbReference type="ChEBI" id="CHEBI:18420"/>
    </ligand>
</feature>
<keyword evidence="12" id="KW-0456">Lyase</keyword>
<dbReference type="InterPro" id="IPR012000">
    <property type="entry name" value="Thiamin_PyroP_enz_cen_dom"/>
</dbReference>
<dbReference type="FunFam" id="3.40.50.970:FF:000019">
    <property type="entry name" value="Pyruvate decarboxylase isozyme"/>
    <property type="match status" value="1"/>
</dbReference>
<feature type="binding site" evidence="13">
    <location>
        <position position="471"/>
    </location>
    <ligand>
        <name>Mg(2+)</name>
        <dbReference type="ChEBI" id="CHEBI:18420"/>
    </ligand>
</feature>
<evidence type="ECO:0000256" key="7">
    <source>
        <dbReference type="ARBA" id="ARBA00020054"/>
    </source>
</evidence>
<dbReference type="FunFam" id="3.40.50.970:FF:000024">
    <property type="entry name" value="Pyruvate decarboxylase isozyme"/>
    <property type="match status" value="1"/>
</dbReference>
<evidence type="ECO:0000256" key="6">
    <source>
        <dbReference type="ARBA" id="ARBA00013202"/>
    </source>
</evidence>
<dbReference type="FunFam" id="3.40.50.1220:FF:000009">
    <property type="entry name" value="Pyruvate decarboxylase 1"/>
    <property type="match status" value="1"/>
</dbReference>
<evidence type="ECO:0000256" key="14">
    <source>
        <dbReference type="RuleBase" id="RU362132"/>
    </source>
</evidence>
<dbReference type="Gene3D" id="3.40.50.1220">
    <property type="entry name" value="TPP-binding domain"/>
    <property type="match status" value="1"/>
</dbReference>
<evidence type="ECO:0000313" key="18">
    <source>
        <dbReference type="EMBL" id="PEC19017.1"/>
    </source>
</evidence>
<keyword evidence="11 14" id="KW-0786">Thiamine pyrophosphate</keyword>
<evidence type="ECO:0000256" key="3">
    <source>
        <dbReference type="ARBA" id="ARBA00001964"/>
    </source>
</evidence>
<organism evidence="18 19">
    <name type="scientific">Bacillus cereus</name>
    <dbReference type="NCBI Taxonomy" id="1396"/>
    <lineage>
        <taxon>Bacteria</taxon>
        <taxon>Bacillati</taxon>
        <taxon>Bacillota</taxon>
        <taxon>Bacilli</taxon>
        <taxon>Bacillales</taxon>
        <taxon>Bacillaceae</taxon>
        <taxon>Bacillus</taxon>
        <taxon>Bacillus cereus group</taxon>
    </lineage>
</organism>
<evidence type="ECO:0000313" key="19">
    <source>
        <dbReference type="Proteomes" id="UP000220006"/>
    </source>
</evidence>
<dbReference type="InterPro" id="IPR012110">
    <property type="entry name" value="PDC/IPDC-like"/>
</dbReference>
<comment type="cofactor">
    <cofactor evidence="3">
        <name>thiamine diphosphate</name>
        <dbReference type="ChEBI" id="CHEBI:58937"/>
    </cofactor>
</comment>
<protein>
    <recommendedName>
        <fullName evidence="7">Alpha-keto-acid decarboxylase</fullName>
        <ecNumber evidence="6">4.1.1.1</ecNumber>
    </recommendedName>
</protein>
<dbReference type="Pfam" id="PF00205">
    <property type="entry name" value="TPP_enzyme_M"/>
    <property type="match status" value="1"/>
</dbReference>
<evidence type="ECO:0000259" key="16">
    <source>
        <dbReference type="Pfam" id="PF02775"/>
    </source>
</evidence>
<evidence type="ECO:0000256" key="13">
    <source>
        <dbReference type="PIRSR" id="PIRSR036565-2"/>
    </source>
</evidence>
<dbReference type="PANTHER" id="PTHR43452">
    <property type="entry name" value="PYRUVATE DECARBOXYLASE"/>
    <property type="match status" value="1"/>
</dbReference>
<reference evidence="18 19" key="1">
    <citation type="submission" date="2017-09" db="EMBL/GenBank/DDBJ databases">
        <title>Large-scale bioinformatics analysis of Bacillus genomes uncovers conserved roles of natural products in bacterial physiology.</title>
        <authorList>
            <consortium name="Agbiome Team Llc"/>
            <person name="Bleich R.M."/>
            <person name="Grubbs K.J."/>
            <person name="Santa Maria K.C."/>
            <person name="Allen S.E."/>
            <person name="Farag S."/>
            <person name="Shank E.A."/>
            <person name="Bowers A."/>
        </authorList>
    </citation>
    <scope>NUCLEOTIDE SEQUENCE [LARGE SCALE GENOMIC DNA]</scope>
    <source>
        <strain evidence="18 19">AFS096845</strain>
    </source>
</reference>
<keyword evidence="18" id="KW-0670">Pyruvate</keyword>
<dbReference type="Proteomes" id="UP000220006">
    <property type="component" value="Unassembled WGS sequence"/>
</dbReference>
<evidence type="ECO:0000256" key="2">
    <source>
        <dbReference type="ARBA" id="ARBA00001920"/>
    </source>
</evidence>